<dbReference type="InterPro" id="IPR014048">
    <property type="entry name" value="MethylDNA_cys_MeTrfase_DNA-bd"/>
</dbReference>
<feature type="domain" description="Methylated-DNA-[protein]-cysteine S-methyltransferase DNA binding" evidence="7">
    <location>
        <begin position="10"/>
        <end position="85"/>
    </location>
</feature>
<accession>A0A7G1HSB4</accession>
<dbReference type="SUPFAM" id="SSF46767">
    <property type="entry name" value="Methylated DNA-protein cysteine methyltransferase, C-terminal domain"/>
    <property type="match status" value="1"/>
</dbReference>
<dbReference type="NCBIfam" id="TIGR00589">
    <property type="entry name" value="ogt"/>
    <property type="match status" value="1"/>
</dbReference>
<evidence type="ECO:0000256" key="2">
    <source>
        <dbReference type="ARBA" id="ARBA00022603"/>
    </source>
</evidence>
<evidence type="ECO:0000256" key="3">
    <source>
        <dbReference type="ARBA" id="ARBA00022679"/>
    </source>
</evidence>
<dbReference type="EMBL" id="AP023322">
    <property type="protein sequence ID" value="BCI62486.1"/>
    <property type="molecule type" value="Genomic_DNA"/>
</dbReference>
<dbReference type="Proteomes" id="UP000594042">
    <property type="component" value="Chromosome"/>
</dbReference>
<dbReference type="PANTHER" id="PTHR42942">
    <property type="entry name" value="6-O-METHYLGUANINE DNA METHYLTRANSFERASE"/>
    <property type="match status" value="1"/>
</dbReference>
<evidence type="ECO:0000256" key="5">
    <source>
        <dbReference type="ARBA" id="ARBA00023204"/>
    </source>
</evidence>
<protein>
    <submittedName>
        <fullName evidence="8">Methylated-DNA--protein-cysteine methyltransferase</fullName>
    </submittedName>
</protein>
<dbReference type="GO" id="GO:0006281">
    <property type="term" value="P:DNA repair"/>
    <property type="evidence" value="ECO:0007669"/>
    <property type="project" value="UniProtKB-KW"/>
</dbReference>
<reference evidence="9" key="1">
    <citation type="submission" date="2020-07" db="EMBL/GenBank/DDBJ databases">
        <title>Complete genome sequencing of Coprobacter sp. strain 2CBH44.</title>
        <authorList>
            <person name="Sakamoto M."/>
            <person name="Murakami T."/>
            <person name="Mori H."/>
        </authorList>
    </citation>
    <scope>NUCLEOTIDE SEQUENCE [LARGE SCALE GENOMIC DNA]</scope>
    <source>
        <strain evidence="9">2CBH44</strain>
    </source>
</reference>
<dbReference type="PROSITE" id="PS00374">
    <property type="entry name" value="MGMT"/>
    <property type="match status" value="1"/>
</dbReference>
<name>A0A7G1HSB4_9BACT</name>
<dbReference type="Gene3D" id="1.10.10.10">
    <property type="entry name" value="Winged helix-like DNA-binding domain superfamily/Winged helix DNA-binding domain"/>
    <property type="match status" value="1"/>
</dbReference>
<keyword evidence="3 8" id="KW-0808">Transferase</keyword>
<dbReference type="GO" id="GO:0032259">
    <property type="term" value="P:methylation"/>
    <property type="evidence" value="ECO:0007669"/>
    <property type="project" value="UniProtKB-KW"/>
</dbReference>
<dbReference type="PANTHER" id="PTHR42942:SF1">
    <property type="entry name" value="ALKYLTRANSFERASE-LIKE PROTEIN 1"/>
    <property type="match status" value="1"/>
</dbReference>
<dbReference type="Pfam" id="PF01035">
    <property type="entry name" value="DNA_binding_1"/>
    <property type="match status" value="1"/>
</dbReference>
<organism evidence="8 9">
    <name type="scientific">Coprobacter secundus subsp. similis</name>
    <dbReference type="NCBI Taxonomy" id="2751153"/>
    <lineage>
        <taxon>Bacteria</taxon>
        <taxon>Pseudomonadati</taxon>
        <taxon>Bacteroidota</taxon>
        <taxon>Bacteroidia</taxon>
        <taxon>Bacteroidales</taxon>
        <taxon>Barnesiellaceae</taxon>
        <taxon>Coprobacter</taxon>
    </lineage>
</organism>
<evidence type="ECO:0000256" key="4">
    <source>
        <dbReference type="ARBA" id="ARBA00022763"/>
    </source>
</evidence>
<dbReference type="RefSeq" id="WP_021930421.1">
    <property type="nucleotide sequence ID" value="NZ_AP023322.1"/>
</dbReference>
<keyword evidence="4" id="KW-0227">DNA damage</keyword>
<evidence type="ECO:0000313" key="8">
    <source>
        <dbReference type="EMBL" id="BCI62486.1"/>
    </source>
</evidence>
<dbReference type="AlphaFoldDB" id="A0A7G1HSB4"/>
<sequence>MGKVDRKKLESEVYKIVGEIPFGSVVTYGQLARLAGFPQCARMVGYAMAHTPEASGLPCHRVVNSQGRIAPNWPEQRALLEQEGICFRTNGCVDLHKYMWKEISHLDG</sequence>
<comment type="catalytic activity">
    <reaction evidence="1">
        <text>a 4-O-methyl-thymidine in DNA + L-cysteinyl-[protein] = a thymidine in DNA + S-methyl-L-cysteinyl-[protein]</text>
        <dbReference type="Rhea" id="RHEA:53428"/>
        <dbReference type="Rhea" id="RHEA-COMP:10131"/>
        <dbReference type="Rhea" id="RHEA-COMP:10132"/>
        <dbReference type="Rhea" id="RHEA-COMP:13555"/>
        <dbReference type="Rhea" id="RHEA-COMP:13556"/>
        <dbReference type="ChEBI" id="CHEBI:29950"/>
        <dbReference type="ChEBI" id="CHEBI:82612"/>
        <dbReference type="ChEBI" id="CHEBI:137386"/>
        <dbReference type="ChEBI" id="CHEBI:137387"/>
        <dbReference type="EC" id="2.1.1.63"/>
    </reaction>
</comment>
<evidence type="ECO:0000313" key="9">
    <source>
        <dbReference type="Proteomes" id="UP000594042"/>
    </source>
</evidence>
<evidence type="ECO:0000256" key="6">
    <source>
        <dbReference type="ARBA" id="ARBA00049348"/>
    </source>
</evidence>
<dbReference type="CDD" id="cd06445">
    <property type="entry name" value="ATase"/>
    <property type="match status" value="1"/>
</dbReference>
<comment type="catalytic activity">
    <reaction evidence="6">
        <text>a 6-O-methyl-2'-deoxyguanosine in DNA + L-cysteinyl-[protein] = S-methyl-L-cysteinyl-[protein] + a 2'-deoxyguanosine in DNA</text>
        <dbReference type="Rhea" id="RHEA:24000"/>
        <dbReference type="Rhea" id="RHEA-COMP:10131"/>
        <dbReference type="Rhea" id="RHEA-COMP:10132"/>
        <dbReference type="Rhea" id="RHEA-COMP:11367"/>
        <dbReference type="Rhea" id="RHEA-COMP:11368"/>
        <dbReference type="ChEBI" id="CHEBI:29950"/>
        <dbReference type="ChEBI" id="CHEBI:82612"/>
        <dbReference type="ChEBI" id="CHEBI:85445"/>
        <dbReference type="ChEBI" id="CHEBI:85448"/>
        <dbReference type="EC" id="2.1.1.63"/>
    </reaction>
</comment>
<evidence type="ECO:0000256" key="1">
    <source>
        <dbReference type="ARBA" id="ARBA00001286"/>
    </source>
</evidence>
<gene>
    <name evidence="8" type="ORF">Cop2CBH44_08390</name>
</gene>
<keyword evidence="5" id="KW-0234">DNA repair</keyword>
<keyword evidence="9" id="KW-1185">Reference proteome</keyword>
<evidence type="ECO:0000259" key="7">
    <source>
        <dbReference type="Pfam" id="PF01035"/>
    </source>
</evidence>
<dbReference type="KEGG" id="copr:Cop2CBH44_08390"/>
<proteinExistence type="predicted"/>
<dbReference type="InterPro" id="IPR001497">
    <property type="entry name" value="MethylDNA_cys_MeTrfase_AS"/>
</dbReference>
<keyword evidence="2 8" id="KW-0489">Methyltransferase</keyword>
<dbReference type="InterPro" id="IPR036388">
    <property type="entry name" value="WH-like_DNA-bd_sf"/>
</dbReference>
<dbReference type="InterPro" id="IPR052520">
    <property type="entry name" value="ATL_DNA_repair"/>
</dbReference>
<dbReference type="InterPro" id="IPR036217">
    <property type="entry name" value="MethylDNA_cys_MeTrfase_DNAb"/>
</dbReference>
<dbReference type="GO" id="GO:0003908">
    <property type="term" value="F:methylated-DNA-[protein]-cysteine S-methyltransferase activity"/>
    <property type="evidence" value="ECO:0007669"/>
    <property type="project" value="UniProtKB-EC"/>
</dbReference>